<dbReference type="GO" id="GO:0019144">
    <property type="term" value="F:ADP-sugar diphosphatase activity"/>
    <property type="evidence" value="ECO:0007669"/>
    <property type="project" value="TreeGrafter"/>
</dbReference>
<dbReference type="Gene3D" id="3.90.79.10">
    <property type="entry name" value="Nucleoside Triphosphate Pyrophosphohydrolase"/>
    <property type="match status" value="1"/>
</dbReference>
<dbReference type="GO" id="GO:0005829">
    <property type="term" value="C:cytosol"/>
    <property type="evidence" value="ECO:0007669"/>
    <property type="project" value="TreeGrafter"/>
</dbReference>
<dbReference type="Proteomes" id="UP000006201">
    <property type="component" value="Unassembled WGS sequence"/>
</dbReference>
<dbReference type="EMBL" id="AAOH01000016">
    <property type="protein sequence ID" value="EAR26398.1"/>
    <property type="molecule type" value="Genomic_DNA"/>
</dbReference>
<dbReference type="RefSeq" id="WP_009840781.1">
    <property type="nucleotide sequence ID" value="NZ_CH959303.1"/>
</dbReference>
<feature type="domain" description="Nudix hydrolase" evidence="3">
    <location>
        <begin position="47"/>
        <end position="175"/>
    </location>
</feature>
<reference evidence="4 5" key="1">
    <citation type="submission" date="2006-02" db="EMBL/GenBank/DDBJ databases">
        <authorList>
            <person name="Moran M.A."/>
            <person name="Kjelleberg S."/>
            <person name="Egan S."/>
            <person name="Saunders N."/>
            <person name="Thomas T."/>
            <person name="Ferriera S."/>
            <person name="Johnson J."/>
            <person name="Kravitz S."/>
            <person name="Halpern A."/>
            <person name="Remington K."/>
            <person name="Beeson K."/>
            <person name="Tran B."/>
            <person name="Rogers Y.-H."/>
            <person name="Friedman R."/>
            <person name="Venter J.C."/>
        </authorList>
    </citation>
    <scope>NUCLEOTIDE SEQUENCE [LARGE SCALE GENOMIC DNA]</scope>
    <source>
        <strain evidence="4 5">D2</strain>
    </source>
</reference>
<evidence type="ECO:0000313" key="4">
    <source>
        <dbReference type="EMBL" id="EAR26398.1"/>
    </source>
</evidence>
<dbReference type="Pfam" id="PF00293">
    <property type="entry name" value="NUDIX"/>
    <property type="match status" value="1"/>
</dbReference>
<evidence type="ECO:0000259" key="3">
    <source>
        <dbReference type="PROSITE" id="PS51462"/>
    </source>
</evidence>
<dbReference type="GO" id="GO:0019693">
    <property type="term" value="P:ribose phosphate metabolic process"/>
    <property type="evidence" value="ECO:0007669"/>
    <property type="project" value="TreeGrafter"/>
</dbReference>
<dbReference type="InterPro" id="IPR015797">
    <property type="entry name" value="NUDIX_hydrolase-like_dom_sf"/>
</dbReference>
<evidence type="ECO:0000256" key="1">
    <source>
        <dbReference type="ARBA" id="ARBA00001946"/>
    </source>
</evidence>
<dbReference type="InterPro" id="IPR020084">
    <property type="entry name" value="NUDIX_hydrolase_CS"/>
</dbReference>
<dbReference type="eggNOG" id="COG0494">
    <property type="taxonomic scope" value="Bacteria"/>
</dbReference>
<comment type="caution">
    <text evidence="4">The sequence shown here is derived from an EMBL/GenBank/DDBJ whole genome shotgun (WGS) entry which is preliminary data.</text>
</comment>
<evidence type="ECO:0000313" key="5">
    <source>
        <dbReference type="Proteomes" id="UP000006201"/>
    </source>
</evidence>
<dbReference type="PROSITE" id="PS51462">
    <property type="entry name" value="NUDIX"/>
    <property type="match status" value="1"/>
</dbReference>
<gene>
    <name evidence="4" type="ORF">PTD2_00212</name>
</gene>
<dbReference type="OrthoDB" id="9806150at2"/>
<dbReference type="PANTHER" id="PTHR11839:SF12">
    <property type="entry name" value="ADP COMPOUNDS HYDROLASE NUDE"/>
    <property type="match status" value="1"/>
</dbReference>
<dbReference type="CDD" id="cd24156">
    <property type="entry name" value="NUDIX_ADPRase_NudE"/>
    <property type="match status" value="1"/>
</dbReference>
<dbReference type="SUPFAM" id="SSF55811">
    <property type="entry name" value="Nudix"/>
    <property type="match status" value="1"/>
</dbReference>
<evidence type="ECO:0000256" key="2">
    <source>
        <dbReference type="ARBA" id="ARBA00022801"/>
    </source>
</evidence>
<name>A4CFW1_9GAMM</name>
<dbReference type="HOGENOM" id="CLU_062658_4_0_6"/>
<dbReference type="GO" id="GO:0006753">
    <property type="term" value="P:nucleoside phosphate metabolic process"/>
    <property type="evidence" value="ECO:0007669"/>
    <property type="project" value="TreeGrafter"/>
</dbReference>
<accession>A4CFW1</accession>
<dbReference type="AlphaFoldDB" id="A4CFW1"/>
<dbReference type="InterPro" id="IPR000086">
    <property type="entry name" value="NUDIX_hydrolase_dom"/>
</dbReference>
<dbReference type="FunFam" id="3.90.79.10:FF:000006">
    <property type="entry name" value="ADP compounds hydrolase NudE"/>
    <property type="match status" value="1"/>
</dbReference>
<protein>
    <submittedName>
        <fullName evidence="4">ADP compounds hydrolase nudE</fullName>
    </submittedName>
</protein>
<dbReference type="PROSITE" id="PS00893">
    <property type="entry name" value="NUDIX_BOX"/>
    <property type="match status" value="1"/>
</dbReference>
<organism evidence="4 5">
    <name type="scientific">Pseudoalteromonas tunicata D2</name>
    <dbReference type="NCBI Taxonomy" id="87626"/>
    <lineage>
        <taxon>Bacteria</taxon>
        <taxon>Pseudomonadati</taxon>
        <taxon>Pseudomonadota</taxon>
        <taxon>Gammaproteobacteria</taxon>
        <taxon>Alteromonadales</taxon>
        <taxon>Pseudoalteromonadaceae</taxon>
        <taxon>Pseudoalteromonas</taxon>
    </lineage>
</organism>
<dbReference type="NCBIfam" id="NF008736">
    <property type="entry name" value="PRK11762.1"/>
    <property type="match status" value="1"/>
</dbReference>
<dbReference type="STRING" id="87626.PTD2_00212"/>
<sequence>MAKKKDHQLPTILASTVVAKSKLFTVESLDLVFSNGEARCYEKIKGAGRGAVMIIPITAQGDLLLVREYCAGTHDYQLGFPKGLIDPGETPLEAANRELMEEVGKGAQQLTLLKEVSLAPGYFNAKMHLILAEQLYDESLEGDEPEPLEVVSWPLEQWASLLEQPDFTEARSVAALMLTKQFFS</sequence>
<comment type="cofactor">
    <cofactor evidence="1">
        <name>Mg(2+)</name>
        <dbReference type="ChEBI" id="CHEBI:18420"/>
    </cofactor>
</comment>
<keyword evidence="2 4" id="KW-0378">Hydrolase</keyword>
<keyword evidence="5" id="KW-1185">Reference proteome</keyword>
<proteinExistence type="predicted"/>
<dbReference type="PANTHER" id="PTHR11839">
    <property type="entry name" value="UDP/ADP-SUGAR PYROPHOSPHATASE"/>
    <property type="match status" value="1"/>
</dbReference>